<dbReference type="EMBL" id="UOFG01000177">
    <property type="protein sequence ID" value="VAW62625.1"/>
    <property type="molecule type" value="Genomic_DNA"/>
</dbReference>
<dbReference type="SUPFAM" id="SSF55021">
    <property type="entry name" value="ACT-like"/>
    <property type="match status" value="2"/>
</dbReference>
<dbReference type="PROSITE" id="PS51671">
    <property type="entry name" value="ACT"/>
    <property type="match status" value="1"/>
</dbReference>
<dbReference type="InterPro" id="IPR045865">
    <property type="entry name" value="ACT-like_dom_sf"/>
</dbReference>
<dbReference type="Gene3D" id="3.30.70.260">
    <property type="match status" value="2"/>
</dbReference>
<accession>A0A3B0X2X6</accession>
<dbReference type="PANTHER" id="PTHR34875:SF6">
    <property type="entry name" value="UPF0237 PROTEIN MJ1558"/>
    <property type="match status" value="1"/>
</dbReference>
<dbReference type="InterPro" id="IPR050990">
    <property type="entry name" value="UPF0237/GcvR_regulator"/>
</dbReference>
<sequence length="170" mass="18175">MKFSVLTLVGEDQPGIVAAVTDALYKQNCSLAQASMMQLGANFAIMLRVSHSAETDLHQVLAPICEVMKLHFHIDEDVTTGQPTVDPDVQITVYGADRTGIVAQVTTVLGEAGLNIIDLETDIGGSDKKPLYIMTLEGVAKNGIAPLRKALEGLDADIEVNLDEITTLRG</sequence>
<reference evidence="2" key="1">
    <citation type="submission" date="2018-06" db="EMBL/GenBank/DDBJ databases">
        <authorList>
            <person name="Zhirakovskaya E."/>
        </authorList>
    </citation>
    <scope>NUCLEOTIDE SEQUENCE</scope>
</reference>
<feature type="domain" description="ACT" evidence="1">
    <location>
        <begin position="90"/>
        <end position="165"/>
    </location>
</feature>
<proteinExistence type="predicted"/>
<name>A0A3B0X2X6_9ZZZZ</name>
<gene>
    <name evidence="2" type="ORF">MNBD_GAMMA11-122</name>
</gene>
<dbReference type="Pfam" id="PF13740">
    <property type="entry name" value="ACT_6"/>
    <property type="match status" value="1"/>
</dbReference>
<evidence type="ECO:0000259" key="1">
    <source>
        <dbReference type="PROSITE" id="PS51671"/>
    </source>
</evidence>
<dbReference type="AlphaFoldDB" id="A0A3B0X2X6"/>
<protein>
    <recommendedName>
        <fullName evidence="1">ACT domain-containing protein</fullName>
    </recommendedName>
</protein>
<evidence type="ECO:0000313" key="2">
    <source>
        <dbReference type="EMBL" id="VAW62625.1"/>
    </source>
</evidence>
<dbReference type="Pfam" id="PF01842">
    <property type="entry name" value="ACT"/>
    <property type="match status" value="1"/>
</dbReference>
<organism evidence="2">
    <name type="scientific">hydrothermal vent metagenome</name>
    <dbReference type="NCBI Taxonomy" id="652676"/>
    <lineage>
        <taxon>unclassified sequences</taxon>
        <taxon>metagenomes</taxon>
        <taxon>ecological metagenomes</taxon>
    </lineage>
</organism>
<dbReference type="PANTHER" id="PTHR34875">
    <property type="entry name" value="UPF0237 PROTEIN MJ1558"/>
    <property type="match status" value="1"/>
</dbReference>
<dbReference type="InterPro" id="IPR002912">
    <property type="entry name" value="ACT_dom"/>
</dbReference>